<dbReference type="Pfam" id="PF18014">
    <property type="entry name" value="Acetyltransf_18"/>
    <property type="match status" value="1"/>
</dbReference>
<sequence length="266" mass="30568">MLVGQQTKKESENEVCTKDGMYITKLKRSRFKHLTGAESTGAGTSCSDMPEMIEKYSDQYEFKCSKNTIISYASATNIKFKQLWNLNCCKKQNVENSFVRKDFQVMEPRGEIIEEIVKYDTTVSHLNREKWRLNWPLNHVSGRSLVALKKVSPSESSIVNDQSTIAGFGQIRELDFCNVVKISPLYADNVDVAREILVGLLALYLDVGQKEVQVHYLEKDTKTENILKEFGFEKRSGFIQLMFTEHDLEYNADKVFFLAEPEINFV</sequence>
<dbReference type="Gene3D" id="3.40.630.90">
    <property type="match status" value="1"/>
</dbReference>
<name>A0A915HNG9_ROMCU</name>
<evidence type="ECO:0000259" key="1">
    <source>
        <dbReference type="Pfam" id="PF18014"/>
    </source>
</evidence>
<evidence type="ECO:0000313" key="2">
    <source>
        <dbReference type="Proteomes" id="UP000887565"/>
    </source>
</evidence>
<protein>
    <submittedName>
        <fullName evidence="3">YitH acetyltransferase (GNAT) domain-containing protein</fullName>
    </submittedName>
</protein>
<dbReference type="InterPro" id="IPR041496">
    <property type="entry name" value="YitH/HolE_GNAT"/>
</dbReference>
<dbReference type="WBParaSite" id="nRc.2.0.1.t03035-RA">
    <property type="protein sequence ID" value="nRc.2.0.1.t03035-RA"/>
    <property type="gene ID" value="nRc.2.0.1.g03035"/>
</dbReference>
<evidence type="ECO:0000313" key="3">
    <source>
        <dbReference type="WBParaSite" id="nRc.2.0.1.t03035-RA"/>
    </source>
</evidence>
<dbReference type="InterPro" id="IPR052729">
    <property type="entry name" value="Acyl/Acetyltrans_Enzymes"/>
</dbReference>
<dbReference type="AlphaFoldDB" id="A0A915HNG9"/>
<dbReference type="PANTHER" id="PTHR47237:SF1">
    <property type="entry name" value="SLL0310 PROTEIN"/>
    <property type="match status" value="1"/>
</dbReference>
<proteinExistence type="predicted"/>
<dbReference type="Proteomes" id="UP000887565">
    <property type="component" value="Unplaced"/>
</dbReference>
<organism evidence="2 3">
    <name type="scientific">Romanomermis culicivorax</name>
    <name type="common">Nematode worm</name>
    <dbReference type="NCBI Taxonomy" id="13658"/>
    <lineage>
        <taxon>Eukaryota</taxon>
        <taxon>Metazoa</taxon>
        <taxon>Ecdysozoa</taxon>
        <taxon>Nematoda</taxon>
        <taxon>Enoplea</taxon>
        <taxon>Dorylaimia</taxon>
        <taxon>Mermithida</taxon>
        <taxon>Mermithoidea</taxon>
        <taxon>Mermithidae</taxon>
        <taxon>Romanomermis</taxon>
    </lineage>
</organism>
<reference evidence="3" key="1">
    <citation type="submission" date="2022-11" db="UniProtKB">
        <authorList>
            <consortium name="WormBaseParasite"/>
        </authorList>
    </citation>
    <scope>IDENTIFICATION</scope>
</reference>
<feature type="domain" description="YitH/HolE acetyltransferase (GNAT)" evidence="1">
    <location>
        <begin position="155"/>
        <end position="255"/>
    </location>
</feature>
<dbReference type="PANTHER" id="PTHR47237">
    <property type="entry name" value="SLL0310 PROTEIN"/>
    <property type="match status" value="1"/>
</dbReference>
<accession>A0A915HNG9</accession>
<keyword evidence="2" id="KW-1185">Reference proteome</keyword>